<evidence type="ECO:0000256" key="1">
    <source>
        <dbReference type="SAM" id="MobiDB-lite"/>
    </source>
</evidence>
<accession>A0AAD9W6F0</accession>
<protein>
    <submittedName>
        <fullName evidence="2">Uncharacterized protein</fullName>
    </submittedName>
</protein>
<proteinExistence type="predicted"/>
<dbReference type="AlphaFoldDB" id="A0AAD9W6F0"/>
<evidence type="ECO:0000313" key="2">
    <source>
        <dbReference type="EMBL" id="KAK2611619.1"/>
    </source>
</evidence>
<feature type="region of interest" description="Disordered" evidence="1">
    <location>
        <begin position="37"/>
        <end position="80"/>
    </location>
</feature>
<keyword evidence="3" id="KW-1185">Reference proteome</keyword>
<sequence length="168" mass="17949">MTDAPQEIQVPGDSSLSTVHDSSFISNFTPLSSVSVCATGTPNQQRNNASNSGNNSGTESSGTGFTNVTGPAHSGTLDDKFVESDPAINVTLLDDKAAEFGKPVAKLVASPTPGKYSRKHLRTQDAFWTCSLEEFRAMSDKQWASFGTTFYVAPDGFDTATKHIIELH</sequence>
<dbReference type="EMBL" id="JAUJFL010000002">
    <property type="protein sequence ID" value="KAK2611619.1"/>
    <property type="molecule type" value="Genomic_DNA"/>
</dbReference>
<dbReference type="Proteomes" id="UP001265746">
    <property type="component" value="Unassembled WGS sequence"/>
</dbReference>
<feature type="compositionally biased region" description="Low complexity" evidence="1">
    <location>
        <begin position="47"/>
        <end position="67"/>
    </location>
</feature>
<name>A0AAD9W6F0_PHOAM</name>
<reference evidence="2" key="1">
    <citation type="submission" date="2023-06" db="EMBL/GenBank/DDBJ databases">
        <authorList>
            <person name="Noh H."/>
        </authorList>
    </citation>
    <scope>NUCLEOTIDE SEQUENCE</scope>
    <source>
        <strain evidence="2">DUCC20226</strain>
    </source>
</reference>
<feature type="compositionally biased region" description="Polar residues" evidence="1">
    <location>
        <begin position="37"/>
        <end position="46"/>
    </location>
</feature>
<gene>
    <name evidence="2" type="ORF">N8I77_004950</name>
</gene>
<evidence type="ECO:0000313" key="3">
    <source>
        <dbReference type="Proteomes" id="UP001265746"/>
    </source>
</evidence>
<organism evidence="2 3">
    <name type="scientific">Phomopsis amygdali</name>
    <name type="common">Fusicoccum amygdali</name>
    <dbReference type="NCBI Taxonomy" id="1214568"/>
    <lineage>
        <taxon>Eukaryota</taxon>
        <taxon>Fungi</taxon>
        <taxon>Dikarya</taxon>
        <taxon>Ascomycota</taxon>
        <taxon>Pezizomycotina</taxon>
        <taxon>Sordariomycetes</taxon>
        <taxon>Sordariomycetidae</taxon>
        <taxon>Diaporthales</taxon>
        <taxon>Diaporthaceae</taxon>
        <taxon>Diaporthe</taxon>
    </lineage>
</organism>
<comment type="caution">
    <text evidence="2">The sequence shown here is derived from an EMBL/GenBank/DDBJ whole genome shotgun (WGS) entry which is preliminary data.</text>
</comment>